<name>A0A1F6TLB5_9BACT</name>
<comment type="cofactor">
    <cofactor evidence="1">
        <name>Mg(2+)</name>
        <dbReference type="ChEBI" id="CHEBI:18420"/>
    </cofactor>
</comment>
<evidence type="ECO:0000313" key="13">
    <source>
        <dbReference type="Proteomes" id="UP000176484"/>
    </source>
</evidence>
<dbReference type="NCBIfam" id="TIGR03990">
    <property type="entry name" value="Arch_GlmM"/>
    <property type="match status" value="1"/>
</dbReference>
<dbReference type="SUPFAM" id="SSF53738">
    <property type="entry name" value="Phosphoglucomutase, first 3 domains"/>
    <property type="match status" value="3"/>
</dbReference>
<dbReference type="InterPro" id="IPR005843">
    <property type="entry name" value="A-D-PHexomutase_C"/>
</dbReference>
<dbReference type="PANTHER" id="PTHR42946">
    <property type="entry name" value="PHOSPHOHEXOSE MUTASE"/>
    <property type="match status" value="1"/>
</dbReference>
<dbReference type="GO" id="GO:0005975">
    <property type="term" value="P:carbohydrate metabolic process"/>
    <property type="evidence" value="ECO:0007669"/>
    <property type="project" value="InterPro"/>
</dbReference>
<keyword evidence="6" id="KW-0413">Isomerase</keyword>
<dbReference type="PROSITE" id="PS00710">
    <property type="entry name" value="PGM_PMM"/>
    <property type="match status" value="1"/>
</dbReference>
<dbReference type="SUPFAM" id="SSF55957">
    <property type="entry name" value="Phosphoglucomutase, C-terminal domain"/>
    <property type="match status" value="1"/>
</dbReference>
<keyword evidence="5 7" id="KW-0460">Magnesium</keyword>
<dbReference type="Pfam" id="PF02879">
    <property type="entry name" value="PGM_PMM_II"/>
    <property type="match status" value="1"/>
</dbReference>
<dbReference type="GO" id="GO:0006048">
    <property type="term" value="P:UDP-N-acetylglucosamine biosynthetic process"/>
    <property type="evidence" value="ECO:0007669"/>
    <property type="project" value="TreeGrafter"/>
</dbReference>
<dbReference type="InterPro" id="IPR005844">
    <property type="entry name" value="A-D-PHexomutase_a/b/a-I"/>
</dbReference>
<evidence type="ECO:0000259" key="11">
    <source>
        <dbReference type="Pfam" id="PF02880"/>
    </source>
</evidence>
<dbReference type="InterPro" id="IPR036900">
    <property type="entry name" value="A-D-PHexomutase_C_sf"/>
</dbReference>
<dbReference type="PANTHER" id="PTHR42946:SF1">
    <property type="entry name" value="PHOSPHOGLUCOMUTASE (ALPHA-D-GLUCOSE-1,6-BISPHOSPHATE-DEPENDENT)"/>
    <property type="match status" value="1"/>
</dbReference>
<dbReference type="InterPro" id="IPR005846">
    <property type="entry name" value="A-D-PHexomutase_a/b/a-III"/>
</dbReference>
<accession>A0A1F6TLB5</accession>
<evidence type="ECO:0000256" key="6">
    <source>
        <dbReference type="ARBA" id="ARBA00023235"/>
    </source>
</evidence>
<keyword evidence="4 7" id="KW-0479">Metal-binding</keyword>
<evidence type="ECO:0000259" key="8">
    <source>
        <dbReference type="Pfam" id="PF00408"/>
    </source>
</evidence>
<dbReference type="InterPro" id="IPR024086">
    <property type="entry name" value="GlmM_arc-type"/>
</dbReference>
<protein>
    <submittedName>
        <fullName evidence="12">Phosphoglucosamine mutase</fullName>
    </submittedName>
</protein>
<dbReference type="InterPro" id="IPR050060">
    <property type="entry name" value="Phosphoglucosamine_mutase"/>
</dbReference>
<feature type="domain" description="Alpha-D-phosphohexomutase alpha/beta/alpha" evidence="9">
    <location>
        <begin position="8"/>
        <end position="140"/>
    </location>
</feature>
<dbReference type="GO" id="GO:0009252">
    <property type="term" value="P:peptidoglycan biosynthetic process"/>
    <property type="evidence" value="ECO:0007669"/>
    <property type="project" value="TreeGrafter"/>
</dbReference>
<evidence type="ECO:0000259" key="10">
    <source>
        <dbReference type="Pfam" id="PF02879"/>
    </source>
</evidence>
<comment type="caution">
    <text evidence="12">The sequence shown here is derived from an EMBL/GenBank/DDBJ whole genome shotgun (WGS) entry which is preliminary data.</text>
</comment>
<organism evidence="12 13">
    <name type="scientific">Candidatus Nomurabacteria bacterium GWB1_40_6</name>
    <dbReference type="NCBI Taxonomy" id="1801727"/>
    <lineage>
        <taxon>Bacteria</taxon>
        <taxon>Candidatus Nomuraibacteriota</taxon>
    </lineage>
</organism>
<dbReference type="Pfam" id="PF00408">
    <property type="entry name" value="PGM_PMM_IV"/>
    <property type="match status" value="1"/>
</dbReference>
<dbReference type="GO" id="GO:0000287">
    <property type="term" value="F:magnesium ion binding"/>
    <property type="evidence" value="ECO:0007669"/>
    <property type="project" value="InterPro"/>
</dbReference>
<evidence type="ECO:0000313" key="12">
    <source>
        <dbReference type="EMBL" id="OGI45855.1"/>
    </source>
</evidence>
<dbReference type="InterPro" id="IPR005845">
    <property type="entry name" value="A-D-PHexomutase_a/b/a-II"/>
</dbReference>
<dbReference type="Pfam" id="PF02878">
    <property type="entry name" value="PGM_PMM_I"/>
    <property type="match status" value="1"/>
</dbReference>
<evidence type="ECO:0000256" key="4">
    <source>
        <dbReference type="ARBA" id="ARBA00022723"/>
    </source>
</evidence>
<feature type="domain" description="Alpha-D-phosphohexomutase C-terminal" evidence="8">
    <location>
        <begin position="405"/>
        <end position="451"/>
    </location>
</feature>
<keyword evidence="3" id="KW-0597">Phosphoprotein</keyword>
<reference evidence="12 13" key="1">
    <citation type="journal article" date="2016" name="Nat. Commun.">
        <title>Thousands of microbial genomes shed light on interconnected biogeochemical processes in an aquifer system.</title>
        <authorList>
            <person name="Anantharaman K."/>
            <person name="Brown C.T."/>
            <person name="Hug L.A."/>
            <person name="Sharon I."/>
            <person name="Castelle C.J."/>
            <person name="Probst A.J."/>
            <person name="Thomas B.C."/>
            <person name="Singh A."/>
            <person name="Wilkins M.J."/>
            <person name="Karaoz U."/>
            <person name="Brodie E.L."/>
            <person name="Williams K.H."/>
            <person name="Hubbard S.S."/>
            <person name="Banfield J.F."/>
        </authorList>
    </citation>
    <scope>NUCLEOTIDE SEQUENCE [LARGE SCALE GENOMIC DNA]</scope>
</reference>
<evidence type="ECO:0000256" key="5">
    <source>
        <dbReference type="ARBA" id="ARBA00022842"/>
    </source>
</evidence>
<dbReference type="Proteomes" id="UP000176484">
    <property type="component" value="Unassembled WGS sequence"/>
</dbReference>
<dbReference type="Gene3D" id="3.40.120.10">
    <property type="entry name" value="Alpha-D-Glucose-1,6-Bisphosphate, subunit A, domain 3"/>
    <property type="match status" value="3"/>
</dbReference>
<dbReference type="Pfam" id="PF02880">
    <property type="entry name" value="PGM_PMM_III"/>
    <property type="match status" value="1"/>
</dbReference>
<feature type="domain" description="Alpha-D-phosphohexomutase alpha/beta/alpha" evidence="11">
    <location>
        <begin position="269"/>
        <end position="374"/>
    </location>
</feature>
<sequence length="456" mass="51008">MKNTEKKQRFGISGYRGVWGKNLTEEITFQYALAFAKTIKEKGGSKILIARDARPTGSHMFEAIRSAFEKEGLGYEYLGILPTPSVLLLVKKLSYDGGIMITASHNPAEYNGFKFFTKEGMFISPEEINEIEKIKSNLEEKEKYQKNMVVENKVRDNTEFRKLHINEILKNIDTDLIKSKKFKVALDSINSAGSVITRELLEELGCDIFQINGKQDGDFTHIPEPKPENLGEIGQVVLQNKADIGFAQDPDADRLVLIDEKGKVLSEEYTLALTFKSVLREKGGSVVMNTSTSSVNEEVALTLGAKVYRAKVGDYDVLEKVKEVDAIIGGEGGGGIIFPKINLAEDSLVGIGLILELLARENKKVSEIADSLPKYFQKKEKTAFLGNLDSIYKNVKEKFPDASADELEGLRLDWVDHSWIQIRPSNTEPIIRIYGEAKSQERIESLFKDVMPLVSL</sequence>
<evidence type="ECO:0000256" key="2">
    <source>
        <dbReference type="ARBA" id="ARBA00010231"/>
    </source>
</evidence>
<gene>
    <name evidence="12" type="ORF">A2121_02115</name>
</gene>
<comment type="similarity">
    <text evidence="2 7">Belongs to the phosphohexose mutase family.</text>
</comment>
<evidence type="ECO:0000259" key="9">
    <source>
        <dbReference type="Pfam" id="PF02878"/>
    </source>
</evidence>
<dbReference type="InterPro" id="IPR005841">
    <property type="entry name" value="Alpha-D-phosphohexomutase_SF"/>
</dbReference>
<evidence type="ECO:0000256" key="3">
    <source>
        <dbReference type="ARBA" id="ARBA00022553"/>
    </source>
</evidence>
<dbReference type="AlphaFoldDB" id="A0A1F6TLB5"/>
<dbReference type="Gene3D" id="3.30.310.50">
    <property type="entry name" value="Alpha-D-phosphohexomutase, C-terminal domain"/>
    <property type="match status" value="1"/>
</dbReference>
<dbReference type="EMBL" id="MFTD01000037">
    <property type="protein sequence ID" value="OGI45855.1"/>
    <property type="molecule type" value="Genomic_DNA"/>
</dbReference>
<feature type="domain" description="Alpha-D-phosphohexomutase alpha/beta/alpha" evidence="10">
    <location>
        <begin position="164"/>
        <end position="262"/>
    </location>
</feature>
<dbReference type="GO" id="GO:0004615">
    <property type="term" value="F:phosphomannomutase activity"/>
    <property type="evidence" value="ECO:0007669"/>
    <property type="project" value="TreeGrafter"/>
</dbReference>
<dbReference type="GO" id="GO:0005829">
    <property type="term" value="C:cytosol"/>
    <property type="evidence" value="ECO:0007669"/>
    <property type="project" value="TreeGrafter"/>
</dbReference>
<dbReference type="InterPro" id="IPR016066">
    <property type="entry name" value="A-D-PHexomutase_CS"/>
</dbReference>
<evidence type="ECO:0000256" key="1">
    <source>
        <dbReference type="ARBA" id="ARBA00001946"/>
    </source>
</evidence>
<dbReference type="InterPro" id="IPR016055">
    <property type="entry name" value="A-D-PHexomutase_a/b/a-I/II/III"/>
</dbReference>
<dbReference type="PRINTS" id="PR00509">
    <property type="entry name" value="PGMPMM"/>
</dbReference>
<dbReference type="GO" id="GO:0008966">
    <property type="term" value="F:phosphoglucosamine mutase activity"/>
    <property type="evidence" value="ECO:0007669"/>
    <property type="project" value="InterPro"/>
</dbReference>
<evidence type="ECO:0000256" key="7">
    <source>
        <dbReference type="RuleBase" id="RU004326"/>
    </source>
</evidence>
<proteinExistence type="inferred from homology"/>